<dbReference type="OrthoDB" id="696485at2759"/>
<gene>
    <name evidence="2" type="ORF">FRX31_023343</name>
</gene>
<keyword evidence="3" id="KW-1185">Reference proteome</keyword>
<sequence length="179" mass="21197">MSDADSISWNVMLRSNIYDWEEQQMSDLDALLDQVVAEEGDDLWVWKWSRTCQFLVKTMYVKLRELENRTLTLDRLINMGIALPPVCFMCGMANESTTHLFLHCSKALQLWASLIQSSFIFSNLFGMDSIQEWLVAWPERQGPEITRWIWNLLPVAVIWVIWKNRNDKAFRRVFSFKIR</sequence>
<dbReference type="InterPro" id="IPR026960">
    <property type="entry name" value="RVT-Znf"/>
</dbReference>
<organism evidence="2 3">
    <name type="scientific">Thalictrum thalictroides</name>
    <name type="common">Rue-anemone</name>
    <name type="synonym">Anemone thalictroides</name>
    <dbReference type="NCBI Taxonomy" id="46969"/>
    <lineage>
        <taxon>Eukaryota</taxon>
        <taxon>Viridiplantae</taxon>
        <taxon>Streptophyta</taxon>
        <taxon>Embryophyta</taxon>
        <taxon>Tracheophyta</taxon>
        <taxon>Spermatophyta</taxon>
        <taxon>Magnoliopsida</taxon>
        <taxon>Ranunculales</taxon>
        <taxon>Ranunculaceae</taxon>
        <taxon>Thalictroideae</taxon>
        <taxon>Thalictrum</taxon>
    </lineage>
</organism>
<dbReference type="AlphaFoldDB" id="A0A7J6VPM9"/>
<dbReference type="Proteomes" id="UP000554482">
    <property type="component" value="Unassembled WGS sequence"/>
</dbReference>
<feature type="domain" description="Reverse transcriptase zinc-binding" evidence="1">
    <location>
        <begin position="43"/>
        <end position="111"/>
    </location>
</feature>
<evidence type="ECO:0000313" key="2">
    <source>
        <dbReference type="EMBL" id="KAF5187069.1"/>
    </source>
</evidence>
<dbReference type="Pfam" id="PF13966">
    <property type="entry name" value="zf-RVT"/>
    <property type="match status" value="1"/>
</dbReference>
<reference evidence="2 3" key="1">
    <citation type="submission" date="2020-06" db="EMBL/GenBank/DDBJ databases">
        <title>Transcriptomic and genomic resources for Thalictrum thalictroides and T. hernandezii: Facilitating candidate gene discovery in an emerging model plant lineage.</title>
        <authorList>
            <person name="Arias T."/>
            <person name="Riano-Pachon D.M."/>
            <person name="Di Stilio V.S."/>
        </authorList>
    </citation>
    <scope>NUCLEOTIDE SEQUENCE [LARGE SCALE GENOMIC DNA]</scope>
    <source>
        <strain evidence="3">cv. WT478/WT964</strain>
        <tissue evidence="2">Leaves</tissue>
    </source>
</reference>
<protein>
    <recommendedName>
        <fullName evidence="1">Reverse transcriptase zinc-binding domain-containing protein</fullName>
    </recommendedName>
</protein>
<name>A0A7J6VPM9_THATH</name>
<proteinExistence type="predicted"/>
<evidence type="ECO:0000313" key="3">
    <source>
        <dbReference type="Proteomes" id="UP000554482"/>
    </source>
</evidence>
<evidence type="ECO:0000259" key="1">
    <source>
        <dbReference type="Pfam" id="PF13966"/>
    </source>
</evidence>
<dbReference type="EMBL" id="JABWDY010028495">
    <property type="protein sequence ID" value="KAF5187069.1"/>
    <property type="molecule type" value="Genomic_DNA"/>
</dbReference>
<comment type="caution">
    <text evidence="2">The sequence shown here is derived from an EMBL/GenBank/DDBJ whole genome shotgun (WGS) entry which is preliminary data.</text>
</comment>
<accession>A0A7J6VPM9</accession>